<name>B2JUK9_PARP8</name>
<dbReference type="KEGG" id="bph:Bphy_7179"/>
<accession>B2JUK9</accession>
<protein>
    <recommendedName>
        <fullName evidence="3">Alpha/beta hydrolase</fullName>
    </recommendedName>
</protein>
<proteinExistence type="predicted"/>
<dbReference type="Proteomes" id="UP000001192">
    <property type="component" value="Plasmid pBPHY01"/>
</dbReference>
<dbReference type="RefSeq" id="WP_012406336.1">
    <property type="nucleotide sequence ID" value="NC_010625.1"/>
</dbReference>
<evidence type="ECO:0008006" key="3">
    <source>
        <dbReference type="Google" id="ProtNLM"/>
    </source>
</evidence>
<keyword evidence="1" id="KW-0614">Plasmid</keyword>
<geneLocation type="plasmid" evidence="1 2">
    <name>pBPHY01</name>
</geneLocation>
<dbReference type="HOGENOM" id="CLU_088863_2_2_4"/>
<dbReference type="InterPro" id="IPR029058">
    <property type="entry name" value="AB_hydrolase_fold"/>
</dbReference>
<dbReference type="GO" id="GO:0016787">
    <property type="term" value="F:hydrolase activity"/>
    <property type="evidence" value="ECO:0007669"/>
    <property type="project" value="InterPro"/>
</dbReference>
<organism evidence="1 2">
    <name type="scientific">Paraburkholderia phymatum (strain DSM 17167 / CIP 108236 / LMG 21445 / STM815)</name>
    <name type="common">Burkholderia phymatum</name>
    <dbReference type="NCBI Taxonomy" id="391038"/>
    <lineage>
        <taxon>Bacteria</taxon>
        <taxon>Pseudomonadati</taxon>
        <taxon>Pseudomonadota</taxon>
        <taxon>Betaproteobacteria</taxon>
        <taxon>Burkholderiales</taxon>
        <taxon>Burkholderiaceae</taxon>
        <taxon>Paraburkholderia</taxon>
    </lineage>
</organism>
<keyword evidence="2" id="KW-1185">Reference proteome</keyword>
<dbReference type="OrthoDB" id="9804993at2"/>
<gene>
    <name evidence="1" type="ordered locus">Bphy_7179</name>
</gene>
<sequence length="194" mass="21006">MTSPTTPTVLIVPGLRDHIEDHWQTLLQRALPNARAVAPLEHDKLSRAARTAALDAALREIDGPVVLVAHSAGVMITVHWAQQHHRQIKGALLATPVDLETPLPEGYPTQDALRDNGWLSIPRERLPFPSIVVASTNDPLARFERVAGMAQDWGSRLVHAGAVGHLNPASGYGEWPRAIELIAELSGEPAHAPC</sequence>
<dbReference type="SUPFAM" id="SSF53474">
    <property type="entry name" value="alpha/beta-Hydrolases"/>
    <property type="match status" value="1"/>
</dbReference>
<dbReference type="EMBL" id="CP001045">
    <property type="protein sequence ID" value="ACC76180.1"/>
    <property type="molecule type" value="Genomic_DNA"/>
</dbReference>
<evidence type="ECO:0000313" key="1">
    <source>
        <dbReference type="EMBL" id="ACC76180.1"/>
    </source>
</evidence>
<dbReference type="Pfam" id="PF06821">
    <property type="entry name" value="Ser_hydrolase"/>
    <property type="match status" value="1"/>
</dbReference>
<reference evidence="2" key="1">
    <citation type="journal article" date="2014" name="Stand. Genomic Sci.">
        <title>Complete genome sequence of Burkholderia phymatum STM815(T), a broad host range and efficient nitrogen-fixing symbiont of Mimosa species.</title>
        <authorList>
            <person name="Moulin L."/>
            <person name="Klonowska A."/>
            <person name="Caroline B."/>
            <person name="Booth K."/>
            <person name="Vriezen J.A."/>
            <person name="Melkonian R."/>
            <person name="James E.K."/>
            <person name="Young J.P."/>
            <person name="Bena G."/>
            <person name="Hauser L."/>
            <person name="Land M."/>
            <person name="Kyrpides N."/>
            <person name="Bruce D."/>
            <person name="Chain P."/>
            <person name="Copeland A."/>
            <person name="Pitluck S."/>
            <person name="Woyke T."/>
            <person name="Lizotte-Waniewski M."/>
            <person name="Bristow J."/>
            <person name="Riley M."/>
        </authorList>
    </citation>
    <scope>NUCLEOTIDE SEQUENCE [LARGE SCALE GENOMIC DNA]</scope>
    <source>
        <strain evidence="2">DSM 17167 / CIP 108236 / LMG 21445 / STM815</strain>
        <plasmid evidence="2">Plasmid pBPHY01</plasmid>
    </source>
</reference>
<dbReference type="AlphaFoldDB" id="B2JUK9"/>
<dbReference type="Gene3D" id="3.40.50.1820">
    <property type="entry name" value="alpha/beta hydrolase"/>
    <property type="match status" value="1"/>
</dbReference>
<evidence type="ECO:0000313" key="2">
    <source>
        <dbReference type="Proteomes" id="UP000001192"/>
    </source>
</evidence>
<dbReference type="InterPro" id="IPR010662">
    <property type="entry name" value="RBBP9/YdeN"/>
</dbReference>